<dbReference type="Pfam" id="PF23387">
    <property type="entry name" value="TPR_IFT80_172"/>
    <property type="match status" value="1"/>
</dbReference>
<dbReference type="Pfam" id="PF24797">
    <property type="entry name" value="Beta-prop_WDR35_TULP_N"/>
    <property type="match status" value="1"/>
</dbReference>
<keyword evidence="3 9" id="KW-0853">WD repeat</keyword>
<keyword evidence="6" id="KW-0969">Cilium</keyword>
<evidence type="ECO:0000259" key="10">
    <source>
        <dbReference type="Pfam" id="PF23145"/>
    </source>
</evidence>
<keyword evidence="7" id="KW-0206">Cytoskeleton</keyword>
<dbReference type="GO" id="GO:0061512">
    <property type="term" value="P:protein localization to cilium"/>
    <property type="evidence" value="ECO:0007669"/>
    <property type="project" value="TreeGrafter"/>
</dbReference>
<keyword evidence="2" id="KW-0963">Cytoplasm</keyword>
<gene>
    <name evidence="15" type="ORF">LY90DRAFT_393048</name>
</gene>
<comment type="caution">
    <text evidence="15">The sequence shown here is derived from an EMBL/GenBank/DDBJ whole genome shotgun (WGS) entry which is preliminary data.</text>
</comment>
<reference evidence="15 16" key="1">
    <citation type="submission" date="2016-08" db="EMBL/GenBank/DDBJ databases">
        <title>A Parts List for Fungal Cellulosomes Revealed by Comparative Genomics.</title>
        <authorList>
            <consortium name="DOE Joint Genome Institute"/>
            <person name="Haitjema C.H."/>
            <person name="Gilmore S.P."/>
            <person name="Henske J.K."/>
            <person name="Solomon K.V."/>
            <person name="De Groot R."/>
            <person name="Kuo A."/>
            <person name="Mondo S.J."/>
            <person name="Salamov A.A."/>
            <person name="Labutti K."/>
            <person name="Zhao Z."/>
            <person name="Chiniquy J."/>
            <person name="Barry K."/>
            <person name="Brewer H.M."/>
            <person name="Purvine S.O."/>
            <person name="Wright A.T."/>
            <person name="Boxma B."/>
            <person name="Van Alen T."/>
            <person name="Hackstein J.H."/>
            <person name="Baker S.E."/>
            <person name="Grigoriev I.V."/>
            <person name="O'Malley M.A."/>
        </authorList>
    </citation>
    <scope>NUCLEOTIDE SEQUENCE [LARGE SCALE GENOMIC DNA]</scope>
    <source>
        <strain evidence="15 16">G1</strain>
    </source>
</reference>
<dbReference type="InterPro" id="IPR036322">
    <property type="entry name" value="WD40_repeat_dom_sf"/>
</dbReference>
<organism evidence="15 16">
    <name type="scientific">Neocallimastix californiae</name>
    <dbReference type="NCBI Taxonomy" id="1754190"/>
    <lineage>
        <taxon>Eukaryota</taxon>
        <taxon>Fungi</taxon>
        <taxon>Fungi incertae sedis</taxon>
        <taxon>Chytridiomycota</taxon>
        <taxon>Chytridiomycota incertae sedis</taxon>
        <taxon>Neocallimastigomycetes</taxon>
        <taxon>Neocallimastigales</taxon>
        <taxon>Neocallimastigaceae</taxon>
        <taxon>Neocallimastix</taxon>
    </lineage>
</organism>
<feature type="domain" description="IFT121 second beta-propeller" evidence="12">
    <location>
        <begin position="343"/>
        <end position="669"/>
    </location>
</feature>
<dbReference type="InterPro" id="IPR001680">
    <property type="entry name" value="WD40_rpt"/>
</dbReference>
<dbReference type="Pfam" id="PF23145">
    <property type="entry name" value="Zf_2nd_IFT121"/>
    <property type="match status" value="1"/>
</dbReference>
<evidence type="ECO:0000313" key="16">
    <source>
        <dbReference type="Proteomes" id="UP000193920"/>
    </source>
</evidence>
<evidence type="ECO:0000256" key="8">
    <source>
        <dbReference type="ARBA" id="ARBA00023273"/>
    </source>
</evidence>
<dbReference type="GO" id="GO:0035721">
    <property type="term" value="P:intraciliary retrograde transport"/>
    <property type="evidence" value="ECO:0007669"/>
    <property type="project" value="TreeGrafter"/>
</dbReference>
<evidence type="ECO:0000259" key="13">
    <source>
        <dbReference type="Pfam" id="PF24797"/>
    </source>
</evidence>
<evidence type="ECO:0000256" key="9">
    <source>
        <dbReference type="PROSITE-ProRule" id="PRU00221"/>
    </source>
</evidence>
<feature type="repeat" description="WD" evidence="9">
    <location>
        <begin position="66"/>
        <end position="97"/>
    </location>
</feature>
<dbReference type="Gene3D" id="2.130.10.10">
    <property type="entry name" value="YVTN repeat-like/Quinoprotein amine dehydrogenase"/>
    <property type="match status" value="2"/>
</dbReference>
<evidence type="ECO:0000256" key="6">
    <source>
        <dbReference type="ARBA" id="ARBA00023069"/>
    </source>
</evidence>
<dbReference type="InterPro" id="IPR057361">
    <property type="entry name" value="TPR_WDR35"/>
</dbReference>
<dbReference type="InterPro" id="IPR056158">
    <property type="entry name" value="Beta-prop_IFT121_2nd"/>
</dbReference>
<dbReference type="Proteomes" id="UP000193920">
    <property type="component" value="Unassembled WGS sequence"/>
</dbReference>
<evidence type="ECO:0000259" key="14">
    <source>
        <dbReference type="Pfam" id="PF25768"/>
    </source>
</evidence>
<dbReference type="SMART" id="SM00320">
    <property type="entry name" value="WD40"/>
    <property type="match status" value="4"/>
</dbReference>
<sequence>MFVYLSKKISIPNGINLKTIAWDNDQGWIACGGTDGLLKVLKLENNNNNNGDKKSKSSNLSMNQTLDGHGGSVLVASWNQQYHKLATSDENGLIIVWILYKGTWYEEMINNRNKSVVTDIQWNKTGEKIGIIYKDGAVIVGSVDGSRIWGKELPMELLYLQWSPDSKFILFCTMDGEIHLYDADGNFISKVQTYFNETGVGVIKISGCEWYNGLNGYVDQDVPCLAVALENGKIQLMRNEKDNEPIIIDTAMRYLNIKWNRDGSLLAVTGMQYGKSSQGENKEVCVLQIYDAYGKYLRSLRVPGKRISSLSWENSGLHIALAIDSFIYFANVRPNYKWTSLSKDVIAYAYSKPNKSDTYITFWNSKTNEKYTKLYTKVISLISYDVYCLIVSKSTVEENQYIFTVVNSIGTPIHTKVISYEPVCYGINKTRVYIASSDMILFYQFKSSANGNNIAYNTIRKKEFQEYSFNIDDIKNIGTSAQDIGFGGYHISESNDPILQIAVSDSYLIVARQSGALLQFSLPNVVLENQYFISHQPQQIQLNCDSSMLSLIDNSGILKIFTFSKNENSNNRETDGLVKSSNEIISGNSGKLLDFERKDVWEMKWSEDTPDSFVVLEKTRVIVFNNCEAEEPVSYIGNIFDFRDLEIKIVQIDEIMKNPDSPSKEFISIIETKHVRETRRILEEEDISKAFEYAENNPIPRLWKIISFSALNNLNFDMAEKAFTKCQDYQGLQFIKSLKKLNNKDIQRAEIATYSGNIELSEKIYIEIDRMDLALNLRMLLGDWFRVVYLIQSGDIGDDVLLNKALNSIGDYYYEHQRWNQALNYYVQGRNIEKLIKCYYLLEDYSGLEKLMNSLPDNDINFKTFGEIFKSSGMCSQAVKAYLKIGDVKSALDTCVYLNQWSDAIELAEKHNYKDIESLLSGYAKRLLKERKIIEAIELYRKANYCQKSAQLLYNLADEFAKQNKSPLQIKKLYVLAALEVERYHQLNKSKGNKKNDDEALAALEGLLVEDSKNTMNAKFLDNAWKGAEAYHYYILAQQQYYQGDLDAAIKTAKHLCEYDDIISPKKIYCLLALISFHNRCFATCSKAFVKLESMQDLSEQEKDDIEKLALSIFTKFVPEDPPEKEVECTNCGSLLKESESYCSSCHLNFPICIVTGKPIIEPYHFMCHVCKRRAIEREISGLQCCPLCHTTL</sequence>
<dbReference type="Gene3D" id="1.25.40.470">
    <property type="match status" value="2"/>
</dbReference>
<dbReference type="InterPro" id="IPR015943">
    <property type="entry name" value="WD40/YVTN_repeat-like_dom_sf"/>
</dbReference>
<keyword evidence="8" id="KW-0966">Cell projection</keyword>
<dbReference type="STRING" id="1754190.A0A1Y1Z6U9"/>
<evidence type="ECO:0000256" key="2">
    <source>
        <dbReference type="ARBA" id="ARBA00022490"/>
    </source>
</evidence>
<dbReference type="OrthoDB" id="10260567at2759"/>
<name>A0A1Y1Z6U9_9FUNG</name>
<evidence type="ECO:0000256" key="1">
    <source>
        <dbReference type="ARBA" id="ARBA00004120"/>
    </source>
</evidence>
<dbReference type="InterPro" id="IPR056159">
    <property type="entry name" value="Beta-prop_IFT121_TULP_N"/>
</dbReference>
<feature type="domain" description="IFT121/TULP4 N-terminal" evidence="13">
    <location>
        <begin position="1"/>
        <end position="333"/>
    </location>
</feature>
<keyword evidence="16" id="KW-1185">Reference proteome</keyword>
<dbReference type="InterPro" id="IPR056157">
    <property type="entry name" value="TPR_IFT80_172_dom"/>
</dbReference>
<evidence type="ECO:0000259" key="12">
    <source>
        <dbReference type="Pfam" id="PF23390"/>
    </source>
</evidence>
<dbReference type="GO" id="GO:0030991">
    <property type="term" value="C:intraciliary transport particle A"/>
    <property type="evidence" value="ECO:0007669"/>
    <property type="project" value="TreeGrafter"/>
</dbReference>
<comment type="subcellular location">
    <subcellularLocation>
        <location evidence="1">Cytoplasm</location>
        <location evidence="1">Cytoskeleton</location>
        <location evidence="1">Cilium basal body</location>
    </subcellularLocation>
</comment>
<evidence type="ECO:0000256" key="4">
    <source>
        <dbReference type="ARBA" id="ARBA00022737"/>
    </source>
</evidence>
<dbReference type="Pfam" id="PF25768">
    <property type="entry name" value="TPR_IFT121"/>
    <property type="match status" value="1"/>
</dbReference>
<dbReference type="EMBL" id="MCOG01000447">
    <property type="protein sequence ID" value="ORY05727.1"/>
    <property type="molecule type" value="Genomic_DNA"/>
</dbReference>
<dbReference type="SUPFAM" id="SSF50978">
    <property type="entry name" value="WD40 repeat-like"/>
    <property type="match status" value="1"/>
</dbReference>
<dbReference type="GO" id="GO:0097730">
    <property type="term" value="C:non-motile cilium"/>
    <property type="evidence" value="ECO:0007669"/>
    <property type="project" value="TreeGrafter"/>
</dbReference>
<dbReference type="PROSITE" id="PS50082">
    <property type="entry name" value="WD_REPEATS_2"/>
    <property type="match status" value="1"/>
</dbReference>
<evidence type="ECO:0000256" key="3">
    <source>
        <dbReference type="ARBA" id="ARBA00022574"/>
    </source>
</evidence>
<dbReference type="InterPro" id="IPR017233">
    <property type="entry name" value="WDR35"/>
</dbReference>
<dbReference type="InterPro" id="IPR056170">
    <property type="entry name" value="Znf_IFT121-like"/>
</dbReference>
<dbReference type="InterPro" id="IPR057979">
    <property type="entry name" value="TPR_IFT121"/>
</dbReference>
<dbReference type="PANTHER" id="PTHR12764">
    <property type="entry name" value="WD REPEAT DOMAIN-RELATED"/>
    <property type="match status" value="1"/>
</dbReference>
<dbReference type="PIRSF" id="PIRSF037536">
    <property type="entry name" value="WD_repeat_p35"/>
    <property type="match status" value="1"/>
</dbReference>
<keyword evidence="4" id="KW-0677">Repeat</keyword>
<dbReference type="AlphaFoldDB" id="A0A1Y1Z6U9"/>
<feature type="domain" description="IFT121-like TPR repeats" evidence="14">
    <location>
        <begin position="1022"/>
        <end position="1121"/>
    </location>
</feature>
<evidence type="ECO:0000313" key="15">
    <source>
        <dbReference type="EMBL" id="ORY05727.1"/>
    </source>
</evidence>
<keyword evidence="5" id="KW-0970">Cilium biogenesis/degradation</keyword>
<feature type="domain" description="IFT80/172/WDR35 TPR" evidence="11">
    <location>
        <begin position="702"/>
        <end position="790"/>
    </location>
</feature>
<dbReference type="Pfam" id="PF23390">
    <property type="entry name" value="Beta-prop_WDR35_2nd"/>
    <property type="match status" value="1"/>
</dbReference>
<dbReference type="Pfam" id="PF25170">
    <property type="entry name" value="TPR_WDR35"/>
    <property type="match status" value="1"/>
</dbReference>
<proteinExistence type="predicted"/>
<evidence type="ECO:0000256" key="7">
    <source>
        <dbReference type="ARBA" id="ARBA00023212"/>
    </source>
</evidence>
<dbReference type="PANTHER" id="PTHR12764:SF5">
    <property type="entry name" value="LD29485P"/>
    <property type="match status" value="1"/>
</dbReference>
<dbReference type="FunFam" id="1.25.40.470:FF:000004">
    <property type="entry name" value="WD repeat-containing protein 35"/>
    <property type="match status" value="1"/>
</dbReference>
<protein>
    <submittedName>
        <fullName evidence="15">WD repeat-containing protein 35</fullName>
    </submittedName>
</protein>
<evidence type="ECO:0000256" key="5">
    <source>
        <dbReference type="ARBA" id="ARBA00022794"/>
    </source>
</evidence>
<accession>A0A1Y1Z6U9</accession>
<dbReference type="InterPro" id="IPR039857">
    <property type="entry name" value="Ift122/121"/>
</dbReference>
<evidence type="ECO:0000259" key="11">
    <source>
        <dbReference type="Pfam" id="PF23387"/>
    </source>
</evidence>
<dbReference type="GO" id="GO:1905515">
    <property type="term" value="P:non-motile cilium assembly"/>
    <property type="evidence" value="ECO:0007669"/>
    <property type="project" value="TreeGrafter"/>
</dbReference>
<feature type="domain" description="IFT121-like zinc finger" evidence="10">
    <location>
        <begin position="1151"/>
        <end position="1192"/>
    </location>
</feature>